<feature type="chain" id="PRO_5002060097" evidence="1">
    <location>
        <begin position="26"/>
        <end position="56"/>
    </location>
</feature>
<dbReference type="AlphaFoldDB" id="A0A0A8ZYA4"/>
<organism evidence="2">
    <name type="scientific">Arundo donax</name>
    <name type="common">Giant reed</name>
    <name type="synonym">Donax arundinaceus</name>
    <dbReference type="NCBI Taxonomy" id="35708"/>
    <lineage>
        <taxon>Eukaryota</taxon>
        <taxon>Viridiplantae</taxon>
        <taxon>Streptophyta</taxon>
        <taxon>Embryophyta</taxon>
        <taxon>Tracheophyta</taxon>
        <taxon>Spermatophyta</taxon>
        <taxon>Magnoliopsida</taxon>
        <taxon>Liliopsida</taxon>
        <taxon>Poales</taxon>
        <taxon>Poaceae</taxon>
        <taxon>PACMAD clade</taxon>
        <taxon>Arundinoideae</taxon>
        <taxon>Arundineae</taxon>
        <taxon>Arundo</taxon>
    </lineage>
</organism>
<evidence type="ECO:0000313" key="2">
    <source>
        <dbReference type="EMBL" id="JAD44364.1"/>
    </source>
</evidence>
<keyword evidence="1" id="KW-0732">Signal</keyword>
<sequence>MSSFLSLKFMLPILHLAAKVIDSIASLPGLSGCLDIKMYYWYPMQSACSVLFLCYH</sequence>
<feature type="signal peptide" evidence="1">
    <location>
        <begin position="1"/>
        <end position="25"/>
    </location>
</feature>
<protein>
    <submittedName>
        <fullName evidence="2">Uncharacterized protein</fullName>
    </submittedName>
</protein>
<reference evidence="2" key="1">
    <citation type="submission" date="2014-09" db="EMBL/GenBank/DDBJ databases">
        <authorList>
            <person name="Magalhaes I.L.F."/>
            <person name="Oliveira U."/>
            <person name="Santos F.R."/>
            <person name="Vidigal T.H.D.A."/>
            <person name="Brescovit A.D."/>
            <person name="Santos A.J."/>
        </authorList>
    </citation>
    <scope>NUCLEOTIDE SEQUENCE</scope>
    <source>
        <tissue evidence="2">Shoot tissue taken approximately 20 cm above the soil surface</tissue>
    </source>
</reference>
<accession>A0A0A8ZYA4</accession>
<dbReference type="EMBL" id="GBRH01253531">
    <property type="protein sequence ID" value="JAD44364.1"/>
    <property type="molecule type" value="Transcribed_RNA"/>
</dbReference>
<evidence type="ECO:0000256" key="1">
    <source>
        <dbReference type="SAM" id="SignalP"/>
    </source>
</evidence>
<proteinExistence type="predicted"/>
<reference evidence="2" key="2">
    <citation type="journal article" date="2015" name="Data Brief">
        <title>Shoot transcriptome of the giant reed, Arundo donax.</title>
        <authorList>
            <person name="Barrero R.A."/>
            <person name="Guerrero F.D."/>
            <person name="Moolhuijzen P."/>
            <person name="Goolsby J.A."/>
            <person name="Tidwell J."/>
            <person name="Bellgard S.E."/>
            <person name="Bellgard M.I."/>
        </authorList>
    </citation>
    <scope>NUCLEOTIDE SEQUENCE</scope>
    <source>
        <tissue evidence="2">Shoot tissue taken approximately 20 cm above the soil surface</tissue>
    </source>
</reference>
<name>A0A0A8ZYA4_ARUDO</name>